<comment type="caution">
    <text evidence="2">The sequence shown here is derived from an EMBL/GenBank/DDBJ whole genome shotgun (WGS) entry which is preliminary data.</text>
</comment>
<keyword evidence="3" id="KW-1185">Reference proteome</keyword>
<keyword evidence="1" id="KW-0472">Membrane</keyword>
<feature type="transmembrane region" description="Helical" evidence="1">
    <location>
        <begin position="12"/>
        <end position="31"/>
    </location>
</feature>
<dbReference type="Proteomes" id="UP000324222">
    <property type="component" value="Unassembled WGS sequence"/>
</dbReference>
<keyword evidence="1" id="KW-1133">Transmembrane helix</keyword>
<accession>A0A5B7J3F1</accession>
<sequence>MFIYLSIFPSFHAVIYLFYFLCTQVSIYVFIYLSIHLFLHLSTAFSLLPISISSIFYSFHPPIYLHIHLSIFSIYLQHSRFTYFHTPPSACPYRSIYKYIPHKTPEVIKIIRNQFDPPCPRRHLQAVPLTVRVTQG</sequence>
<proteinExistence type="predicted"/>
<evidence type="ECO:0000256" key="1">
    <source>
        <dbReference type="SAM" id="Phobius"/>
    </source>
</evidence>
<reference evidence="2 3" key="1">
    <citation type="submission" date="2019-05" db="EMBL/GenBank/DDBJ databases">
        <title>Another draft genome of Portunus trituberculatus and its Hox gene families provides insights of decapod evolution.</title>
        <authorList>
            <person name="Jeong J.-H."/>
            <person name="Song I."/>
            <person name="Kim S."/>
            <person name="Choi T."/>
            <person name="Kim D."/>
            <person name="Ryu S."/>
            <person name="Kim W."/>
        </authorList>
    </citation>
    <scope>NUCLEOTIDE SEQUENCE [LARGE SCALE GENOMIC DNA]</scope>
    <source>
        <tissue evidence="2">Muscle</tissue>
    </source>
</reference>
<evidence type="ECO:0000313" key="3">
    <source>
        <dbReference type="Proteomes" id="UP000324222"/>
    </source>
</evidence>
<protein>
    <submittedName>
        <fullName evidence="2">Uncharacterized protein</fullName>
    </submittedName>
</protein>
<dbReference type="AlphaFoldDB" id="A0A5B7J3F1"/>
<dbReference type="EMBL" id="VSRR010080146">
    <property type="protein sequence ID" value="MPC89179.1"/>
    <property type="molecule type" value="Genomic_DNA"/>
</dbReference>
<gene>
    <name evidence="2" type="ORF">E2C01_084114</name>
</gene>
<name>A0A5B7J3F1_PORTR</name>
<organism evidence="2 3">
    <name type="scientific">Portunus trituberculatus</name>
    <name type="common">Swimming crab</name>
    <name type="synonym">Neptunus trituberculatus</name>
    <dbReference type="NCBI Taxonomy" id="210409"/>
    <lineage>
        <taxon>Eukaryota</taxon>
        <taxon>Metazoa</taxon>
        <taxon>Ecdysozoa</taxon>
        <taxon>Arthropoda</taxon>
        <taxon>Crustacea</taxon>
        <taxon>Multicrustacea</taxon>
        <taxon>Malacostraca</taxon>
        <taxon>Eumalacostraca</taxon>
        <taxon>Eucarida</taxon>
        <taxon>Decapoda</taxon>
        <taxon>Pleocyemata</taxon>
        <taxon>Brachyura</taxon>
        <taxon>Eubrachyura</taxon>
        <taxon>Portunoidea</taxon>
        <taxon>Portunidae</taxon>
        <taxon>Portuninae</taxon>
        <taxon>Portunus</taxon>
    </lineage>
</organism>
<evidence type="ECO:0000313" key="2">
    <source>
        <dbReference type="EMBL" id="MPC89179.1"/>
    </source>
</evidence>
<keyword evidence="1" id="KW-0812">Transmembrane</keyword>